<protein>
    <submittedName>
        <fullName evidence="3">GUN4 domain-containing protein</fullName>
    </submittedName>
</protein>
<keyword evidence="4" id="KW-1185">Reference proteome</keyword>
<accession>A0A928VLF9</accession>
<proteinExistence type="predicted"/>
<dbReference type="InterPro" id="IPR037215">
    <property type="entry name" value="GUN4-like_sf"/>
</dbReference>
<name>A0A928VLF9_9CYAN</name>
<dbReference type="InterPro" id="IPR008629">
    <property type="entry name" value="GUN4-like"/>
</dbReference>
<dbReference type="AlphaFoldDB" id="A0A928VLF9"/>
<dbReference type="Pfam" id="PF05419">
    <property type="entry name" value="GUN4"/>
    <property type="match status" value="1"/>
</dbReference>
<dbReference type="PANTHER" id="PTHR34800">
    <property type="entry name" value="TETRAPYRROLE-BINDING PROTEIN, CHLOROPLASTIC"/>
    <property type="match status" value="1"/>
</dbReference>
<dbReference type="Gene3D" id="1.10.10.1770">
    <property type="entry name" value="Gun4-like"/>
    <property type="match status" value="1"/>
</dbReference>
<feature type="region of interest" description="Disordered" evidence="1">
    <location>
        <begin position="301"/>
        <end position="338"/>
    </location>
</feature>
<dbReference type="InterPro" id="IPR029030">
    <property type="entry name" value="Caspase-like_dom_sf"/>
</dbReference>
<dbReference type="GO" id="GO:0006508">
    <property type="term" value="P:proteolysis"/>
    <property type="evidence" value="ECO:0007669"/>
    <property type="project" value="InterPro"/>
</dbReference>
<dbReference type="GO" id="GO:0046906">
    <property type="term" value="F:tetrapyrrole binding"/>
    <property type="evidence" value="ECO:0007669"/>
    <property type="project" value="TreeGrafter"/>
</dbReference>
<dbReference type="Pfam" id="PF00656">
    <property type="entry name" value="Peptidase_C14"/>
    <property type="match status" value="1"/>
</dbReference>
<dbReference type="InterPro" id="IPR011600">
    <property type="entry name" value="Pept_C14_caspase"/>
</dbReference>
<evidence type="ECO:0000313" key="4">
    <source>
        <dbReference type="Proteomes" id="UP000625316"/>
    </source>
</evidence>
<dbReference type="EMBL" id="JADEXQ010000042">
    <property type="protein sequence ID" value="MBE9030726.1"/>
    <property type="molecule type" value="Genomic_DNA"/>
</dbReference>
<dbReference type="Gene3D" id="3.40.50.1460">
    <property type="match status" value="1"/>
</dbReference>
<gene>
    <name evidence="3" type="ORF">IQ266_13395</name>
</gene>
<dbReference type="SUPFAM" id="SSF52129">
    <property type="entry name" value="Caspase-like"/>
    <property type="match status" value="1"/>
</dbReference>
<dbReference type="RefSeq" id="WP_264325556.1">
    <property type="nucleotide sequence ID" value="NZ_JADEXQ010000042.1"/>
</dbReference>
<dbReference type="SUPFAM" id="SSF140869">
    <property type="entry name" value="GUN4-like"/>
    <property type="match status" value="1"/>
</dbReference>
<comment type="caution">
    <text evidence="3">The sequence shown here is derived from an EMBL/GenBank/DDBJ whole genome shotgun (WGS) entry which is preliminary data.</text>
</comment>
<dbReference type="GO" id="GO:0004197">
    <property type="term" value="F:cysteine-type endopeptidase activity"/>
    <property type="evidence" value="ECO:0007669"/>
    <property type="project" value="InterPro"/>
</dbReference>
<dbReference type="InterPro" id="IPR001309">
    <property type="entry name" value="Pept_C14_p20"/>
</dbReference>
<evidence type="ECO:0000259" key="2">
    <source>
        <dbReference type="PROSITE" id="PS50208"/>
    </source>
</evidence>
<sequence>MANNWAIVVGVNEYDFLPEASLKFAVSDALAMRSFLCEQVGFPENQVLLCGDGQAGTKKATRPVLRDILLHQLARAREADNLWFFFSGHGLDEHLMPIDGNPKDLHDTAISIHFVTEQLRACKAKNIVLILDMCRNESRDTGRKSLESVEASLRQLVKEREGQQGIITLFSCGRGQSSYELATLQQGAFTYALLEGLKQTSILKDLETYLARRVPELHQKAGKTTRKQVPLVIPEPGWKYEEPILSDYATVVDVSRLKELAINAEWNGDFEKAIQYLKQINLAASDVTDKEQALNRILNLMGQSPPAPTVAPASTAKPNRSSPQPSPAATPSEGIDSIPLESQQGVDYCKLRDLLKARKWEEADQETLAVMLQAANRKSAGWLDSDSLKQFPCKDLRTIDQLWVKASNGHFGFSVQKKIWEECGRPMSLGKDWDRFCNKIGWKSGSSYVNYSDMPKNARDFLKGELPVFFGFVFFGVWGSDEVWFSFLAQRLVNCSTQQS</sequence>
<dbReference type="PANTHER" id="PTHR34800:SF1">
    <property type="entry name" value="TETRAPYRROLE-BINDING PROTEIN, CHLOROPLASTIC"/>
    <property type="match status" value="1"/>
</dbReference>
<dbReference type="Proteomes" id="UP000625316">
    <property type="component" value="Unassembled WGS sequence"/>
</dbReference>
<evidence type="ECO:0000256" key="1">
    <source>
        <dbReference type="SAM" id="MobiDB-lite"/>
    </source>
</evidence>
<evidence type="ECO:0000313" key="3">
    <source>
        <dbReference type="EMBL" id="MBE9030726.1"/>
    </source>
</evidence>
<dbReference type="Gene3D" id="1.25.40.620">
    <property type="match status" value="1"/>
</dbReference>
<feature type="compositionally biased region" description="Low complexity" evidence="1">
    <location>
        <begin position="310"/>
        <end position="332"/>
    </location>
</feature>
<reference evidence="3" key="1">
    <citation type="submission" date="2020-10" db="EMBL/GenBank/DDBJ databases">
        <authorList>
            <person name="Castelo-Branco R."/>
            <person name="Eusebio N."/>
            <person name="Adriana R."/>
            <person name="Vieira A."/>
            <person name="Brugerolle De Fraissinette N."/>
            <person name="Rezende De Castro R."/>
            <person name="Schneider M.P."/>
            <person name="Vasconcelos V."/>
            <person name="Leao P.N."/>
        </authorList>
    </citation>
    <scope>NUCLEOTIDE SEQUENCE</scope>
    <source>
        <strain evidence="3">LEGE 11480</strain>
    </source>
</reference>
<dbReference type="CDD" id="cd16383">
    <property type="entry name" value="GUN4"/>
    <property type="match status" value="1"/>
</dbReference>
<organism evidence="3 4">
    <name type="scientific">Romeriopsis navalis LEGE 11480</name>
    <dbReference type="NCBI Taxonomy" id="2777977"/>
    <lineage>
        <taxon>Bacteria</taxon>
        <taxon>Bacillati</taxon>
        <taxon>Cyanobacteriota</taxon>
        <taxon>Cyanophyceae</taxon>
        <taxon>Leptolyngbyales</taxon>
        <taxon>Leptolyngbyaceae</taxon>
        <taxon>Romeriopsis</taxon>
        <taxon>Romeriopsis navalis</taxon>
    </lineage>
</organism>
<feature type="domain" description="Caspase family p20" evidence="2">
    <location>
        <begin position="57"/>
        <end position="138"/>
    </location>
</feature>
<dbReference type="PROSITE" id="PS50208">
    <property type="entry name" value="CASPASE_P20"/>
    <property type="match status" value="1"/>
</dbReference>